<reference evidence="1 2" key="1">
    <citation type="submission" date="2019-08" db="EMBL/GenBank/DDBJ databases">
        <authorList>
            <person name="Tisher V."/>
            <person name="Wilcox J."/>
            <person name="Boggs D."/>
            <person name="Byrne M."/>
            <person name="Copriviza J."/>
            <person name="deSilva C."/>
            <person name="Devereaux C."/>
            <person name="Hart C."/>
            <person name="Holyfield W."/>
            <person name="Sciammas C."/>
            <person name="Splaine-Duchscherer K."/>
            <person name="Bonilla C."/>
            <person name="Ettinger A.-S.H."/>
            <person name="Ettinger W.F."/>
            <person name="Haydock J."/>
            <person name="Anders K.R."/>
            <person name="Garlena R.A."/>
            <person name="Russell D.A."/>
            <person name="Pope W.H."/>
            <person name="Jacobs-Sera D."/>
            <person name="Hatfull G.F."/>
        </authorList>
    </citation>
    <scope>NUCLEOTIDE SEQUENCE [LARGE SCALE GENOMIC DNA]</scope>
</reference>
<organism evidence="1 2">
    <name type="scientific">Mycobacterium phage Marshawn</name>
    <dbReference type="NCBI Taxonomy" id="2652423"/>
    <lineage>
        <taxon>Viruses</taxon>
        <taxon>Duplodnaviria</taxon>
        <taxon>Heunggongvirae</taxon>
        <taxon>Uroviricota</taxon>
        <taxon>Caudoviricetes</taxon>
        <taxon>Weiservirinae</taxon>
        <taxon>Anayavirus</taxon>
        <taxon>Anayavirus marshawn</taxon>
    </lineage>
</organism>
<dbReference type="RefSeq" id="YP_009953577.1">
    <property type="nucleotide sequence ID" value="NC_051623.1"/>
</dbReference>
<evidence type="ECO:0000313" key="2">
    <source>
        <dbReference type="Proteomes" id="UP000325974"/>
    </source>
</evidence>
<sequence length="124" mass="13442">MAPPMIALQADRQHGLTTALLDVALANARRGQSVTFWSPTASQSHHSFRTAVRLVLDEAIDMQAAVLATNGREAMRFPRGGVVRFVWGYAGRHAEADVRIVDAEGPEGEAAIVRPRAEVRNAGR</sequence>
<gene>
    <name evidence="1" type="primary">84</name>
    <name evidence="1" type="ORF">SEA_MARSHAWN_84</name>
</gene>
<dbReference type="EMBL" id="MN284895">
    <property type="protein sequence ID" value="QFP94870.1"/>
    <property type="molecule type" value="Genomic_DNA"/>
</dbReference>
<evidence type="ECO:0000313" key="1">
    <source>
        <dbReference type="EMBL" id="QFP94870.1"/>
    </source>
</evidence>
<keyword evidence="2" id="KW-1185">Reference proteome</keyword>
<dbReference type="GeneID" id="60325052"/>
<accession>A0A5P8D9V4</accession>
<dbReference type="Proteomes" id="UP000325974">
    <property type="component" value="Segment"/>
</dbReference>
<name>A0A5P8D9V4_9CAUD</name>
<protein>
    <submittedName>
        <fullName evidence="1">Uncharacterized protein</fullName>
    </submittedName>
</protein>
<proteinExistence type="predicted"/>
<dbReference type="KEGG" id="vg:60325052"/>